<dbReference type="AlphaFoldDB" id="A0A645F2E6"/>
<name>A0A645F2E6_9ZZZZ</name>
<dbReference type="InterPro" id="IPR038296">
    <property type="entry name" value="ParD_sf"/>
</dbReference>
<keyword evidence="1" id="KW-1277">Toxin-antitoxin system</keyword>
<dbReference type="SUPFAM" id="SSF47598">
    <property type="entry name" value="Ribbon-helix-helix"/>
    <property type="match status" value="1"/>
</dbReference>
<dbReference type="EMBL" id="VSSQ01053809">
    <property type="protein sequence ID" value="MPN07806.1"/>
    <property type="molecule type" value="Genomic_DNA"/>
</dbReference>
<comment type="caution">
    <text evidence="2">The sequence shown here is derived from an EMBL/GenBank/DDBJ whole genome shotgun (WGS) entry which is preliminary data.</text>
</comment>
<dbReference type="InterPro" id="IPR010985">
    <property type="entry name" value="Ribbon_hlx_hlx"/>
</dbReference>
<organism evidence="2">
    <name type="scientific">bioreactor metagenome</name>
    <dbReference type="NCBI Taxonomy" id="1076179"/>
    <lineage>
        <taxon>unclassified sequences</taxon>
        <taxon>metagenomes</taxon>
        <taxon>ecological metagenomes</taxon>
    </lineage>
</organism>
<dbReference type="Gene3D" id="6.10.180.10">
    <property type="entry name" value="Antitoxin ParD"/>
    <property type="match status" value="1"/>
</dbReference>
<sequence length="130" mass="14289">MAIKEWSTGSYDLVCRKLAALKAGILCHICSNCTNVGKVLESFKAEHMSRISIDVSDLEHKKLKAMAALRGQSIKDFVLERALGGDEAETSALKELEQLLDARIRAAQAGAVSRRTVSEVFTEVVRKKAR</sequence>
<evidence type="ECO:0000313" key="2">
    <source>
        <dbReference type="EMBL" id="MPN07806.1"/>
    </source>
</evidence>
<dbReference type="GO" id="GO:0006355">
    <property type="term" value="P:regulation of DNA-templated transcription"/>
    <property type="evidence" value="ECO:0007669"/>
    <property type="project" value="InterPro"/>
</dbReference>
<gene>
    <name evidence="2" type="ORF">SDC9_155078</name>
</gene>
<evidence type="ECO:0008006" key="3">
    <source>
        <dbReference type="Google" id="ProtNLM"/>
    </source>
</evidence>
<dbReference type="Pfam" id="PF09386">
    <property type="entry name" value="ParD"/>
    <property type="match status" value="1"/>
</dbReference>
<evidence type="ECO:0000256" key="1">
    <source>
        <dbReference type="ARBA" id="ARBA00022649"/>
    </source>
</evidence>
<proteinExistence type="predicted"/>
<dbReference type="InterPro" id="IPR022789">
    <property type="entry name" value="ParD"/>
</dbReference>
<protein>
    <recommendedName>
        <fullName evidence="3">Antitoxin ParD</fullName>
    </recommendedName>
</protein>
<reference evidence="2" key="1">
    <citation type="submission" date="2019-08" db="EMBL/GenBank/DDBJ databases">
        <authorList>
            <person name="Kucharzyk K."/>
            <person name="Murdoch R.W."/>
            <person name="Higgins S."/>
            <person name="Loffler F."/>
        </authorList>
    </citation>
    <scope>NUCLEOTIDE SEQUENCE</scope>
</reference>
<accession>A0A645F2E6</accession>